<reference evidence="1 2" key="1">
    <citation type="submission" date="2016-10" db="EMBL/GenBank/DDBJ databases">
        <authorList>
            <person name="Varghese N."/>
            <person name="Submissions S."/>
        </authorList>
    </citation>
    <scope>NUCLEOTIDE SEQUENCE [LARGE SCALE GENOMIC DNA]</scope>
    <source>
        <strain evidence="1 2">NLAE-zl-C224</strain>
    </source>
</reference>
<protein>
    <recommendedName>
        <fullName evidence="3">Phage protein</fullName>
    </recommendedName>
</protein>
<accession>A0ABY0QQ27</accession>
<keyword evidence="2" id="KW-1185">Reference proteome</keyword>
<dbReference type="RefSeq" id="WP_089868246.1">
    <property type="nucleotide sequence ID" value="NZ_FNGL01000047.1"/>
</dbReference>
<dbReference type="NCBIfam" id="NF047593">
    <property type="entry name" value="IS66_ISAeme5_TnpA"/>
    <property type="match status" value="1"/>
</dbReference>
<dbReference type="EMBL" id="FNGL01000047">
    <property type="protein sequence ID" value="SDL46958.1"/>
    <property type="molecule type" value="Genomic_DNA"/>
</dbReference>
<proteinExistence type="predicted"/>
<gene>
    <name evidence="1" type="ORF">SAMN05216497_1471</name>
</gene>
<organism evidence="1 2">
    <name type="scientific">Clostridium cochlearium</name>
    <dbReference type="NCBI Taxonomy" id="1494"/>
    <lineage>
        <taxon>Bacteria</taxon>
        <taxon>Bacillati</taxon>
        <taxon>Bacillota</taxon>
        <taxon>Clostridia</taxon>
        <taxon>Eubacteriales</taxon>
        <taxon>Clostridiaceae</taxon>
        <taxon>Clostridium</taxon>
    </lineage>
</organism>
<dbReference type="Proteomes" id="UP000198811">
    <property type="component" value="Unassembled WGS sequence"/>
</dbReference>
<evidence type="ECO:0000313" key="2">
    <source>
        <dbReference type="Proteomes" id="UP000198811"/>
    </source>
</evidence>
<evidence type="ECO:0000313" key="1">
    <source>
        <dbReference type="EMBL" id="SDL46958.1"/>
    </source>
</evidence>
<comment type="caution">
    <text evidence="1">The sequence shown here is derived from an EMBL/GenBank/DDBJ whole genome shotgun (WGS) entry which is preliminary data.</text>
</comment>
<evidence type="ECO:0008006" key="3">
    <source>
        <dbReference type="Google" id="ProtNLM"/>
    </source>
</evidence>
<sequence length="105" mass="12186">MNEEERKLWTKRIEDYRASGLTAVKWAEENNVSVHTLRYKITQFNKEKEQTSKKIQWASIVSEKSVENKETYPSLKVTVGKATIEVAKGFDSDTFKDIVRILSQC</sequence>
<name>A0ABY0QQ27_CLOCO</name>